<accession>A0A076PS03</accession>
<organism evidence="2 3">
    <name type="scientific">Comamonas testosteroni TK102</name>
    <dbReference type="NCBI Taxonomy" id="1392005"/>
    <lineage>
        <taxon>Bacteria</taxon>
        <taxon>Pseudomonadati</taxon>
        <taxon>Pseudomonadota</taxon>
        <taxon>Betaproteobacteria</taxon>
        <taxon>Burkholderiales</taxon>
        <taxon>Comamonadaceae</taxon>
        <taxon>Comamonas</taxon>
    </lineage>
</organism>
<feature type="compositionally biased region" description="Basic residues" evidence="1">
    <location>
        <begin position="122"/>
        <end position="145"/>
    </location>
</feature>
<evidence type="ECO:0000313" key="3">
    <source>
        <dbReference type="Proteomes" id="UP000028782"/>
    </source>
</evidence>
<name>A0A076PS03_COMTE</name>
<gene>
    <name evidence="2" type="ORF">O987_16875</name>
</gene>
<sequence>MCWDLLMLWNLLVLNTARRRTFLVLLLAPDFGTLNSANFKKCRIKICQRRHRAAVERLWQQMGCSTLQPEAWHCRIFGKLASMKKLLAVLIAGSFAAGAFAQTATPAQPATPAAAAAAPTVKHMKAQPAQKHHMQHSTKKMHKPA</sequence>
<evidence type="ECO:0000313" key="2">
    <source>
        <dbReference type="EMBL" id="AIJ47486.1"/>
    </source>
</evidence>
<protein>
    <submittedName>
        <fullName evidence="2">Uncharacterized protein</fullName>
    </submittedName>
</protein>
<dbReference type="AlphaFoldDB" id="A0A076PS03"/>
<dbReference type="KEGG" id="ctes:O987_16875"/>
<proteinExistence type="predicted"/>
<feature type="compositionally biased region" description="Low complexity" evidence="1">
    <location>
        <begin position="111"/>
        <end position="120"/>
    </location>
</feature>
<reference evidence="2 3" key="1">
    <citation type="journal article" date="2014" name="Genome Announc.">
        <title>Complete Genome Sequence of Polychlorinated Biphenyl Degrader Comamonas testosteroni TK102 (NBRC 109938).</title>
        <authorList>
            <person name="Fukuda K."/>
            <person name="Hosoyama A."/>
            <person name="Tsuchikane K."/>
            <person name="Ohji S."/>
            <person name="Yamazoe A."/>
            <person name="Fujita N."/>
            <person name="Shintani M."/>
            <person name="Kimbara K."/>
        </authorList>
    </citation>
    <scope>NUCLEOTIDE SEQUENCE [LARGE SCALE GENOMIC DNA]</scope>
    <source>
        <strain evidence="2">TK102</strain>
    </source>
</reference>
<dbReference type="Proteomes" id="UP000028782">
    <property type="component" value="Chromosome"/>
</dbReference>
<evidence type="ECO:0000256" key="1">
    <source>
        <dbReference type="SAM" id="MobiDB-lite"/>
    </source>
</evidence>
<dbReference type="HOGENOM" id="CLU_1783574_0_0_4"/>
<feature type="region of interest" description="Disordered" evidence="1">
    <location>
        <begin position="111"/>
        <end position="145"/>
    </location>
</feature>
<dbReference type="EMBL" id="CP006704">
    <property type="protein sequence ID" value="AIJ47486.1"/>
    <property type="molecule type" value="Genomic_DNA"/>
</dbReference>